<dbReference type="AlphaFoldDB" id="A0A4Q9M0I6"/>
<dbReference type="PANTHER" id="PTHR11089">
    <property type="entry name" value="GTP-BINDING PROTEIN-RELATED"/>
    <property type="match status" value="1"/>
</dbReference>
<protein>
    <submittedName>
        <fullName evidence="3">Uncharacterized protein</fullName>
    </submittedName>
</protein>
<dbReference type="PANTHER" id="PTHR11089:SF30">
    <property type="entry name" value="GUANINE NUCLEOTIDE-BINDING PROTEIN-LIKE 3 HOMOLOG"/>
    <property type="match status" value="1"/>
</dbReference>
<name>A0A4Q9M0I6_9MICR</name>
<evidence type="ECO:0000256" key="2">
    <source>
        <dbReference type="ARBA" id="ARBA00023134"/>
    </source>
</evidence>
<accession>A0A4Q9M0I6</accession>
<dbReference type="InterPro" id="IPR050755">
    <property type="entry name" value="TRAFAC_YlqF/YawG_RiboMat"/>
</dbReference>
<reference evidence="3 4" key="1">
    <citation type="submission" date="2017-12" db="EMBL/GenBank/DDBJ databases">
        <authorList>
            <person name="Pombert J.-F."/>
            <person name="Haag K.L."/>
            <person name="Ebert D."/>
        </authorList>
    </citation>
    <scope>NUCLEOTIDE SEQUENCE [LARGE SCALE GENOMIC DNA]</scope>
    <source>
        <strain evidence="3">IL-G-3</strain>
    </source>
</reference>
<dbReference type="Gene3D" id="3.40.50.300">
    <property type="entry name" value="P-loop containing nucleotide triphosphate hydrolases"/>
    <property type="match status" value="1"/>
</dbReference>
<organism evidence="3 4">
    <name type="scientific">Hamiltosporidium tvaerminnensis</name>
    <dbReference type="NCBI Taxonomy" id="1176355"/>
    <lineage>
        <taxon>Eukaryota</taxon>
        <taxon>Fungi</taxon>
        <taxon>Fungi incertae sedis</taxon>
        <taxon>Microsporidia</taxon>
        <taxon>Dubosqiidae</taxon>
        <taxon>Hamiltosporidium</taxon>
    </lineage>
</organism>
<keyword evidence="1" id="KW-0547">Nucleotide-binding</keyword>
<dbReference type="OrthoDB" id="444945at2759"/>
<evidence type="ECO:0000313" key="3">
    <source>
        <dbReference type="EMBL" id="TBU13711.1"/>
    </source>
</evidence>
<gene>
    <name evidence="3" type="ORF">CWI38_0355p0010</name>
</gene>
<proteinExistence type="predicted"/>
<dbReference type="EMBL" id="PITK01000355">
    <property type="protein sequence ID" value="TBU13711.1"/>
    <property type="molecule type" value="Genomic_DNA"/>
</dbReference>
<dbReference type="InterPro" id="IPR027417">
    <property type="entry name" value="P-loop_NTPase"/>
</dbReference>
<sequence length="327" mass="39159">MVQKRKKSRRLTIRRREGLKRKVRDTKRKEIRKLRKLEKLKEKVPTSLLRTDEDILLLNQIKKNTEMRQNNPTVINLKLDWCDLLEKCDVFLQILDSRDPEGSRNYEIENEIIKNNKKMIFIFNKTDLITEEVKEEWISNYTSKGITCISDLDISFYINNNGFNESIFCIIGEKNVGKKKILSYLLSENISIENIHLYETEVKEKNILSSLRNPKAANIFEIKECLNYFIKNISVEKICQFFKTEKFENIEEFFEIIAKENNLYKRNGKLCHKKAMQFILGFFDTNKILFYSSFDINGSKLYNFKLKFNYSFLFKNRFNFSIKSFFF</sequence>
<dbReference type="SUPFAM" id="SSF52540">
    <property type="entry name" value="P-loop containing nucleoside triphosphate hydrolases"/>
    <property type="match status" value="1"/>
</dbReference>
<keyword evidence="4" id="KW-1185">Reference proteome</keyword>
<dbReference type="GO" id="GO:0005525">
    <property type="term" value="F:GTP binding"/>
    <property type="evidence" value="ECO:0007669"/>
    <property type="project" value="UniProtKB-KW"/>
</dbReference>
<dbReference type="VEuPathDB" id="MicrosporidiaDB:CWI38_0355p0010"/>
<keyword evidence="2" id="KW-0342">GTP-binding</keyword>
<evidence type="ECO:0000313" key="4">
    <source>
        <dbReference type="Proteomes" id="UP000292282"/>
    </source>
</evidence>
<comment type="caution">
    <text evidence="3">The sequence shown here is derived from an EMBL/GenBank/DDBJ whole genome shotgun (WGS) entry which is preliminary data.</text>
</comment>
<dbReference type="Proteomes" id="UP000292282">
    <property type="component" value="Unassembled WGS sequence"/>
</dbReference>
<evidence type="ECO:0000256" key="1">
    <source>
        <dbReference type="ARBA" id="ARBA00022741"/>
    </source>
</evidence>
<dbReference type="STRING" id="1176355.A0A4Q9M0I6"/>